<protein>
    <submittedName>
        <fullName evidence="7">Unannotated protein</fullName>
    </submittedName>
</protein>
<dbReference type="PANTHER" id="PTHR21327">
    <property type="entry name" value="GTP CYCLOHYDROLASE II-RELATED"/>
    <property type="match status" value="1"/>
</dbReference>
<dbReference type="Gene3D" id="3.90.870.10">
    <property type="entry name" value="DHBP synthase"/>
    <property type="match status" value="1"/>
</dbReference>
<evidence type="ECO:0000256" key="1">
    <source>
        <dbReference type="ARBA" id="ARBA00005104"/>
    </source>
</evidence>
<evidence type="ECO:0000313" key="5">
    <source>
        <dbReference type="EMBL" id="CAB4914980.1"/>
    </source>
</evidence>
<name>A0A6J7QKN2_9ZZZZ</name>
<dbReference type="UniPathway" id="UPA00275"/>
<dbReference type="InterPro" id="IPR000422">
    <property type="entry name" value="DHBP_synthase_RibB"/>
</dbReference>
<dbReference type="EMBL" id="CAFBOF010000005">
    <property type="protein sequence ID" value="CAB4971361.1"/>
    <property type="molecule type" value="Genomic_DNA"/>
</dbReference>
<evidence type="ECO:0000256" key="2">
    <source>
        <dbReference type="ARBA" id="ARBA00022619"/>
    </source>
</evidence>
<evidence type="ECO:0000256" key="3">
    <source>
        <dbReference type="ARBA" id="ARBA00022723"/>
    </source>
</evidence>
<keyword evidence="2" id="KW-0686">Riboflavin biosynthesis</keyword>
<accession>A0A6J7QKN2</accession>
<dbReference type="GO" id="GO:0008686">
    <property type="term" value="F:3,4-dihydroxy-2-butanone-4-phosphate synthase activity"/>
    <property type="evidence" value="ECO:0007669"/>
    <property type="project" value="InterPro"/>
</dbReference>
<dbReference type="Pfam" id="PF00926">
    <property type="entry name" value="DHBP_synthase"/>
    <property type="match status" value="1"/>
</dbReference>
<dbReference type="EMBL" id="CAFBPQ010000009">
    <property type="protein sequence ID" value="CAB5018217.1"/>
    <property type="molecule type" value="Genomic_DNA"/>
</dbReference>
<sequence>MNLAPIEEAVRRIKRGEMVIVIDDDDRENEGDLTMAASWVTPEAINFMITWARGLVCMPSAPEVLDSLKISPMVAAGEEGCDTAFCISIDHRDAGSGIGAADRALTIRRVVDSDTKPEEFIRPGHVFPLRALPGGTHSRRGHTEAAVDLAVLAGLPPVAVICEVLDKDGSPARATYLEEFSTDHRIIVVSVGQIAEYRLAQEADASKSATLVL</sequence>
<evidence type="ECO:0000313" key="6">
    <source>
        <dbReference type="EMBL" id="CAB4971361.1"/>
    </source>
</evidence>
<dbReference type="PANTHER" id="PTHR21327:SF18">
    <property type="entry name" value="3,4-DIHYDROXY-2-BUTANONE 4-PHOSPHATE SYNTHASE"/>
    <property type="match status" value="1"/>
</dbReference>
<dbReference type="InterPro" id="IPR017945">
    <property type="entry name" value="DHBP_synth_RibB-like_a/b_dom"/>
</dbReference>
<dbReference type="GO" id="GO:0005829">
    <property type="term" value="C:cytosol"/>
    <property type="evidence" value="ECO:0007669"/>
    <property type="project" value="TreeGrafter"/>
</dbReference>
<comment type="pathway">
    <text evidence="1">Cofactor biosynthesis; riboflavin biosynthesis.</text>
</comment>
<dbReference type="SUPFAM" id="SSF55821">
    <property type="entry name" value="YrdC/RibB"/>
    <property type="match status" value="1"/>
</dbReference>
<proteinExistence type="inferred from homology"/>
<dbReference type="AlphaFoldDB" id="A0A6J7QKN2"/>
<dbReference type="HAMAP" id="MF_00180">
    <property type="entry name" value="RibB"/>
    <property type="match status" value="1"/>
</dbReference>
<dbReference type="NCBIfam" id="TIGR00506">
    <property type="entry name" value="ribB"/>
    <property type="match status" value="1"/>
</dbReference>
<evidence type="ECO:0000313" key="4">
    <source>
        <dbReference type="EMBL" id="CAB4727375.1"/>
    </source>
</evidence>
<gene>
    <name evidence="4" type="ORF">UFOPK2683_01062</name>
    <name evidence="5" type="ORF">UFOPK3605_01358</name>
    <name evidence="6" type="ORF">UFOPK3897_00456</name>
    <name evidence="7" type="ORF">UFOPK4121_00484</name>
</gene>
<dbReference type="GO" id="GO:0009231">
    <property type="term" value="P:riboflavin biosynthetic process"/>
    <property type="evidence" value="ECO:0007669"/>
    <property type="project" value="UniProtKB-UniPathway"/>
</dbReference>
<dbReference type="EMBL" id="CAFBMM010000089">
    <property type="protein sequence ID" value="CAB4914980.1"/>
    <property type="molecule type" value="Genomic_DNA"/>
</dbReference>
<keyword evidence="3" id="KW-0479">Metal-binding</keyword>
<dbReference type="EMBL" id="CAEZYK010000061">
    <property type="protein sequence ID" value="CAB4727375.1"/>
    <property type="molecule type" value="Genomic_DNA"/>
</dbReference>
<evidence type="ECO:0000313" key="7">
    <source>
        <dbReference type="EMBL" id="CAB5018217.1"/>
    </source>
</evidence>
<dbReference type="GO" id="GO:0046872">
    <property type="term" value="F:metal ion binding"/>
    <property type="evidence" value="ECO:0007669"/>
    <property type="project" value="UniProtKB-KW"/>
</dbReference>
<dbReference type="GO" id="GO:0003935">
    <property type="term" value="F:GTP cyclohydrolase II activity"/>
    <property type="evidence" value="ECO:0007669"/>
    <property type="project" value="TreeGrafter"/>
</dbReference>
<reference evidence="7" key="1">
    <citation type="submission" date="2020-05" db="EMBL/GenBank/DDBJ databases">
        <authorList>
            <person name="Chiriac C."/>
            <person name="Salcher M."/>
            <person name="Ghai R."/>
            <person name="Kavagutti S V."/>
        </authorList>
    </citation>
    <scope>NUCLEOTIDE SEQUENCE</scope>
</reference>
<organism evidence="7">
    <name type="scientific">freshwater metagenome</name>
    <dbReference type="NCBI Taxonomy" id="449393"/>
    <lineage>
        <taxon>unclassified sequences</taxon>
        <taxon>metagenomes</taxon>
        <taxon>ecological metagenomes</taxon>
    </lineage>
</organism>